<dbReference type="GeneID" id="301704128"/>
<dbReference type="GO" id="GO:0008840">
    <property type="term" value="F:4-hydroxy-tetrahydrodipicolinate synthase activity"/>
    <property type="evidence" value="ECO:0007669"/>
    <property type="project" value="UniProtKB-EC"/>
</dbReference>
<evidence type="ECO:0000256" key="6">
    <source>
        <dbReference type="ARBA" id="ARBA00022605"/>
    </source>
</evidence>
<evidence type="ECO:0000256" key="5">
    <source>
        <dbReference type="ARBA" id="ARBA00022490"/>
    </source>
</evidence>
<proteinExistence type="inferred from homology"/>
<name>A0ABX8CDZ7_9CHLA</name>
<comment type="subcellular location">
    <subcellularLocation>
        <location evidence="12">Cytoplasm</location>
    </subcellularLocation>
</comment>
<evidence type="ECO:0000256" key="7">
    <source>
        <dbReference type="ARBA" id="ARBA00022915"/>
    </source>
</evidence>
<dbReference type="Pfam" id="PF00701">
    <property type="entry name" value="DHDPS"/>
    <property type="match status" value="1"/>
</dbReference>
<dbReference type="Gene3D" id="3.20.20.70">
    <property type="entry name" value="Aldolase class I"/>
    <property type="match status" value="1"/>
</dbReference>
<feature type="binding site" evidence="12">
    <location>
        <position position="198"/>
    </location>
    <ligand>
        <name>pyruvate</name>
        <dbReference type="ChEBI" id="CHEBI:15361"/>
    </ligand>
</feature>
<sequence length="290" mass="32043">MKLLTACITPFLPNYAIDFPSFEKILRSQEREGNGVVLLGSTGESLALTVKEKEALVSFACSLKLQVPIVIGVSGISLNDALEWIKICSTYPVDGFLITSPIYTKPGIYGQTLWFEHLLNATNKPAILYNIPSRAGTPLYLETVCALSTHPSFYGVKDSGGSVEKCREYVQIHPDLILYCGDDSLWPQMHSYGAQGLVSVLANGWPGEARSYVDNPYQESNASLWQELSLWLGHTTNPIAIKALLAYKQDIAYSVLRLPLSIKDLQNAKSLPIIVKKMSQWSQVCQQVLT</sequence>
<keyword evidence="5 12" id="KW-0963">Cytoplasm</keyword>
<evidence type="ECO:0000313" key="15">
    <source>
        <dbReference type="Proteomes" id="UP000680625"/>
    </source>
</evidence>
<evidence type="ECO:0000256" key="8">
    <source>
        <dbReference type="ARBA" id="ARBA00023154"/>
    </source>
</evidence>
<feature type="site" description="Part of a proton relay during catalysis" evidence="12">
    <location>
        <position position="103"/>
    </location>
</feature>
<feature type="site" description="Part of a proton relay during catalysis" evidence="12">
    <location>
        <position position="41"/>
    </location>
</feature>
<dbReference type="NCBIfam" id="TIGR00674">
    <property type="entry name" value="dapA"/>
    <property type="match status" value="1"/>
</dbReference>
<keyword evidence="10 12" id="KW-0704">Schiff base</keyword>
<dbReference type="PROSITE" id="PS00665">
    <property type="entry name" value="DHDPS_1"/>
    <property type="match status" value="1"/>
</dbReference>
<evidence type="ECO:0000256" key="1">
    <source>
        <dbReference type="ARBA" id="ARBA00003294"/>
    </source>
</evidence>
<keyword evidence="8 12" id="KW-0457">Lysine biosynthesis</keyword>
<evidence type="ECO:0000313" key="14">
    <source>
        <dbReference type="EMBL" id="QVE49238.1"/>
    </source>
</evidence>
<dbReference type="EMBL" id="CP060791">
    <property type="protein sequence ID" value="QVE49238.1"/>
    <property type="molecule type" value="Genomic_DNA"/>
</dbReference>
<dbReference type="InterPro" id="IPR002220">
    <property type="entry name" value="DapA-like"/>
</dbReference>
<keyword evidence="9 12" id="KW-0456">Lyase</keyword>
<keyword evidence="7 12" id="KW-0220">Diaminopimelate biosynthesis</keyword>
<dbReference type="InterPro" id="IPR013785">
    <property type="entry name" value="Aldolase_TIM"/>
</dbReference>
<comment type="pathway">
    <text evidence="2 12">Amino-acid biosynthesis; L-lysine biosynthesis via DAP pathway; (S)-tetrahydrodipicolinate from L-aspartate: step 3/4.</text>
</comment>
<reference evidence="14 15" key="1">
    <citation type="submission" date="2020-08" db="EMBL/GenBank/DDBJ databases">
        <title>Isolation and characterization of novel Chlamydia from Siamese crocodiles (Crocodylus siamensis).</title>
        <authorList>
            <person name="Sariya L."/>
        </authorList>
    </citation>
    <scope>NUCLEOTIDE SEQUENCE [LARGE SCALE GENOMIC DNA]</scope>
    <source>
        <strain evidence="14 15">No. 12</strain>
    </source>
</reference>
<comment type="function">
    <text evidence="1 12">Catalyzes the condensation of (S)-aspartate-beta-semialdehyde [(S)-ASA] and pyruvate to 4-hydroxy-tetrahydrodipicolinate (HTPA).</text>
</comment>
<dbReference type="RefSeq" id="WP_213241292.1">
    <property type="nucleotide sequence ID" value="NZ_CP060791.1"/>
</dbReference>
<evidence type="ECO:0000256" key="3">
    <source>
        <dbReference type="ARBA" id="ARBA00007592"/>
    </source>
</evidence>
<dbReference type="EC" id="4.3.3.7" evidence="4 12"/>
<dbReference type="PANTHER" id="PTHR12128:SF66">
    <property type="entry name" value="4-HYDROXY-2-OXOGLUTARATE ALDOLASE, MITOCHONDRIAL"/>
    <property type="match status" value="1"/>
</dbReference>
<comment type="catalytic activity">
    <reaction evidence="11 12">
        <text>L-aspartate 4-semialdehyde + pyruvate = (2S,4S)-4-hydroxy-2,3,4,5-tetrahydrodipicolinate + H2O + H(+)</text>
        <dbReference type="Rhea" id="RHEA:34171"/>
        <dbReference type="ChEBI" id="CHEBI:15361"/>
        <dbReference type="ChEBI" id="CHEBI:15377"/>
        <dbReference type="ChEBI" id="CHEBI:15378"/>
        <dbReference type="ChEBI" id="CHEBI:67139"/>
        <dbReference type="ChEBI" id="CHEBI:537519"/>
        <dbReference type="EC" id="4.3.3.7"/>
    </reaction>
</comment>
<dbReference type="HAMAP" id="MF_00418">
    <property type="entry name" value="DapA"/>
    <property type="match status" value="1"/>
</dbReference>
<dbReference type="Proteomes" id="UP000680625">
    <property type="component" value="Chromosome"/>
</dbReference>
<evidence type="ECO:0000256" key="4">
    <source>
        <dbReference type="ARBA" id="ARBA00012086"/>
    </source>
</evidence>
<evidence type="ECO:0000256" key="12">
    <source>
        <dbReference type="HAMAP-Rule" id="MF_00418"/>
    </source>
</evidence>
<keyword evidence="15" id="KW-1185">Reference proteome</keyword>
<feature type="binding site" evidence="12">
    <location>
        <position position="42"/>
    </location>
    <ligand>
        <name>pyruvate</name>
        <dbReference type="ChEBI" id="CHEBI:15361"/>
    </ligand>
</feature>
<comment type="caution">
    <text evidence="12">Was originally thought to be a dihydrodipicolinate synthase (DHDPS), catalyzing the condensation of (S)-aspartate-beta-semialdehyde [(S)-ASA] and pyruvate to dihydrodipicolinate (DHDP). However, it was shown in E.coli that the product of the enzymatic reaction is not dihydrodipicolinate but in fact (4S)-4-hydroxy-2,3,4,5-tetrahydro-(2S)-dipicolinic acid (HTPA), and that the consecutive dehydration reaction leading to DHDP is not spontaneous but catalyzed by DapB.</text>
</comment>
<evidence type="ECO:0000256" key="11">
    <source>
        <dbReference type="ARBA" id="ARBA00047836"/>
    </source>
</evidence>
<accession>A0ABX8CDZ7</accession>
<dbReference type="InterPro" id="IPR020624">
    <property type="entry name" value="Schiff_base-form_aldolases_CS"/>
</dbReference>
<dbReference type="SMART" id="SM01130">
    <property type="entry name" value="DHDPS"/>
    <property type="match status" value="1"/>
</dbReference>
<feature type="active site" description="Proton donor/acceptor" evidence="12">
    <location>
        <position position="129"/>
    </location>
</feature>
<evidence type="ECO:0000256" key="9">
    <source>
        <dbReference type="ARBA" id="ARBA00023239"/>
    </source>
</evidence>
<dbReference type="PANTHER" id="PTHR12128">
    <property type="entry name" value="DIHYDRODIPICOLINATE SYNTHASE"/>
    <property type="match status" value="1"/>
</dbReference>
<protein>
    <recommendedName>
        <fullName evidence="4 12">4-hydroxy-tetrahydrodipicolinate synthase</fullName>
        <shortName evidence="12">HTPA synthase</shortName>
        <ecNumber evidence="4 12">4.3.3.7</ecNumber>
    </recommendedName>
</protein>
<feature type="active site" description="Schiff-base intermediate with substrate" evidence="12">
    <location>
        <position position="157"/>
    </location>
</feature>
<dbReference type="InterPro" id="IPR020625">
    <property type="entry name" value="Schiff_base-form_aldolases_AS"/>
</dbReference>
<dbReference type="PROSITE" id="PS00666">
    <property type="entry name" value="DHDPS_2"/>
    <property type="match status" value="1"/>
</dbReference>
<evidence type="ECO:0000256" key="2">
    <source>
        <dbReference type="ARBA" id="ARBA00005120"/>
    </source>
</evidence>
<gene>
    <name evidence="12" type="primary">dapA</name>
    <name evidence="14" type="ORF">H9Q19_00810</name>
</gene>
<comment type="subunit">
    <text evidence="12">Homotetramer; dimer of dimers.</text>
</comment>
<evidence type="ECO:0000256" key="10">
    <source>
        <dbReference type="ARBA" id="ARBA00023270"/>
    </source>
</evidence>
<dbReference type="PRINTS" id="PR00146">
    <property type="entry name" value="DHPICSNTHASE"/>
</dbReference>
<comment type="similarity">
    <text evidence="3 12 13">Belongs to the DapA family.</text>
</comment>
<keyword evidence="6 12" id="KW-0028">Amino-acid biosynthesis</keyword>
<dbReference type="PIRSF" id="PIRSF001365">
    <property type="entry name" value="DHDPS"/>
    <property type="match status" value="1"/>
</dbReference>
<evidence type="ECO:0000256" key="13">
    <source>
        <dbReference type="PIRNR" id="PIRNR001365"/>
    </source>
</evidence>
<dbReference type="SUPFAM" id="SSF51569">
    <property type="entry name" value="Aldolase"/>
    <property type="match status" value="1"/>
</dbReference>
<dbReference type="InterPro" id="IPR005263">
    <property type="entry name" value="DapA"/>
</dbReference>
<organism evidence="14 15">
    <name type="scientific">Chlamydia crocodili</name>
    <dbReference type="NCBI Taxonomy" id="2766982"/>
    <lineage>
        <taxon>Bacteria</taxon>
        <taxon>Pseudomonadati</taxon>
        <taxon>Chlamydiota</taxon>
        <taxon>Chlamydiia</taxon>
        <taxon>Chlamydiales</taxon>
        <taxon>Chlamydiaceae</taxon>
        <taxon>Chlamydia/Chlamydophila group</taxon>
        <taxon>Chlamydia</taxon>
    </lineage>
</organism>